<proteinExistence type="predicted"/>
<name>A0A0R3NIT6_9BRAD</name>
<protein>
    <submittedName>
        <fullName evidence="1">Uncharacterized protein</fullName>
    </submittedName>
</protein>
<accession>A0A0R3NIT6</accession>
<comment type="caution">
    <text evidence="1">The sequence shown here is derived from an EMBL/GenBank/DDBJ whole genome shotgun (WGS) entry which is preliminary data.</text>
</comment>
<organism evidence="1 2">
    <name type="scientific">Bradyrhizobium retamae</name>
    <dbReference type="NCBI Taxonomy" id="1300035"/>
    <lineage>
        <taxon>Bacteria</taxon>
        <taxon>Pseudomonadati</taxon>
        <taxon>Pseudomonadota</taxon>
        <taxon>Alphaproteobacteria</taxon>
        <taxon>Hyphomicrobiales</taxon>
        <taxon>Nitrobacteraceae</taxon>
        <taxon>Bradyrhizobium</taxon>
    </lineage>
</organism>
<sequence>MSGGSLGGATNMRSIIAIVLSAAALASCTPESGSNADVTGSIDNCVRKLFSQYNPKDKKQCVAVCIACERGVMTTCSTACTLRGAQ</sequence>
<gene>
    <name evidence="1" type="ORF">CQ13_14460</name>
</gene>
<reference evidence="1 2" key="1">
    <citation type="submission" date="2014-03" db="EMBL/GenBank/DDBJ databases">
        <title>Bradyrhizobium valentinum sp. nov., isolated from effective nodules of Lupinus mariae-josephae, a lupine endemic of basic-lime soils in Eastern Spain.</title>
        <authorList>
            <person name="Duran D."/>
            <person name="Rey L."/>
            <person name="Navarro A."/>
            <person name="Busquets A."/>
            <person name="Imperial J."/>
            <person name="Ruiz-Argueso T."/>
        </authorList>
    </citation>
    <scope>NUCLEOTIDE SEQUENCE [LARGE SCALE GENOMIC DNA]</scope>
    <source>
        <strain evidence="1 2">Ro19</strain>
    </source>
</reference>
<dbReference type="EMBL" id="LLYA01000002">
    <property type="protein sequence ID" value="KRR30003.1"/>
    <property type="molecule type" value="Genomic_DNA"/>
</dbReference>
<evidence type="ECO:0000313" key="2">
    <source>
        <dbReference type="Proteomes" id="UP000052023"/>
    </source>
</evidence>
<evidence type="ECO:0000313" key="1">
    <source>
        <dbReference type="EMBL" id="KRR30003.1"/>
    </source>
</evidence>
<dbReference type="AlphaFoldDB" id="A0A0R3NIT6"/>
<keyword evidence="2" id="KW-1185">Reference proteome</keyword>
<dbReference type="Proteomes" id="UP000052023">
    <property type="component" value="Unassembled WGS sequence"/>
</dbReference>